<keyword evidence="2" id="KW-1185">Reference proteome</keyword>
<dbReference type="RefSeq" id="WP_100294587.1">
    <property type="nucleotide sequence ID" value="NZ_PGGC01000118.1"/>
</dbReference>
<name>A0A2H9U2P7_9GAMM</name>
<comment type="caution">
    <text evidence="1">The sequence shown here is derived from an EMBL/GenBank/DDBJ whole genome shotgun (WGS) entry which is preliminary data.</text>
</comment>
<dbReference type="Proteomes" id="UP000235861">
    <property type="component" value="Unassembled WGS sequence"/>
</dbReference>
<sequence length="111" mass="12866">MNKRPDNTIIVTDINSNKIKLIANNEQLVSDMNNIGFTVDGDYMVQSFSTENDIVSMINRLIDREVLFLFGYGWYPSEIVGFYKDRNMVSKSYKVISWRDPDNFVVENIPS</sequence>
<gene>
    <name evidence="1" type="ORF">CUC53_13210</name>
</gene>
<evidence type="ECO:0000313" key="2">
    <source>
        <dbReference type="Proteomes" id="UP000235861"/>
    </source>
</evidence>
<dbReference type="EMBL" id="PGGC01000118">
    <property type="protein sequence ID" value="PJG58327.1"/>
    <property type="molecule type" value="Genomic_DNA"/>
</dbReference>
<proteinExistence type="predicted"/>
<organism evidence="1 2">
    <name type="scientific">Aeromonas cavernicola</name>
    <dbReference type="NCBI Taxonomy" id="1006623"/>
    <lineage>
        <taxon>Bacteria</taxon>
        <taxon>Pseudomonadati</taxon>
        <taxon>Pseudomonadota</taxon>
        <taxon>Gammaproteobacteria</taxon>
        <taxon>Aeromonadales</taxon>
        <taxon>Aeromonadaceae</taxon>
        <taxon>Aeromonas</taxon>
    </lineage>
</organism>
<dbReference type="OrthoDB" id="6467024at2"/>
<reference evidence="1 2" key="1">
    <citation type="submission" date="2017-11" db="EMBL/GenBank/DDBJ databases">
        <title>Draft genome sequence of environmental isolate Aeromonas cavernicola sp. nov. MDC 2508.</title>
        <authorList>
            <person name="Colston S.M."/>
            <person name="Navarro A."/>
            <person name="Martinez-Murcia A.J."/>
            <person name="Graf J."/>
        </authorList>
    </citation>
    <scope>NUCLEOTIDE SEQUENCE [LARGE SCALE GENOMIC DNA]</scope>
    <source>
        <strain evidence="1 2">MDC 2508</strain>
    </source>
</reference>
<evidence type="ECO:0000313" key="1">
    <source>
        <dbReference type="EMBL" id="PJG58327.1"/>
    </source>
</evidence>
<accession>A0A2H9U2P7</accession>
<protein>
    <submittedName>
        <fullName evidence="1">Uncharacterized protein</fullName>
    </submittedName>
</protein>
<dbReference type="AlphaFoldDB" id="A0A2H9U2P7"/>